<dbReference type="Pfam" id="PF02518">
    <property type="entry name" value="HATPase_c"/>
    <property type="match status" value="1"/>
</dbReference>
<proteinExistence type="predicted"/>
<dbReference type="InterPro" id="IPR036890">
    <property type="entry name" value="HATPase_C_sf"/>
</dbReference>
<keyword evidence="9" id="KW-1133">Transmembrane helix</keyword>
<dbReference type="EC" id="2.7.13.3" evidence="2"/>
<evidence type="ECO:0000259" key="11">
    <source>
        <dbReference type="Pfam" id="PF07730"/>
    </source>
</evidence>
<evidence type="ECO:0000259" key="10">
    <source>
        <dbReference type="Pfam" id="PF02518"/>
    </source>
</evidence>
<evidence type="ECO:0000259" key="12">
    <source>
        <dbReference type="Pfam" id="PF23539"/>
    </source>
</evidence>
<dbReference type="PANTHER" id="PTHR24421">
    <property type="entry name" value="NITRATE/NITRITE SENSOR PROTEIN NARX-RELATED"/>
    <property type="match status" value="1"/>
</dbReference>
<feature type="transmembrane region" description="Helical" evidence="9">
    <location>
        <begin position="57"/>
        <end position="75"/>
    </location>
</feature>
<feature type="domain" description="Histidine kinase/HSP90-like ATPase" evidence="10">
    <location>
        <begin position="319"/>
        <end position="409"/>
    </location>
</feature>
<protein>
    <recommendedName>
        <fullName evidence="2">histidine kinase</fullName>
        <ecNumber evidence="2">2.7.13.3</ecNumber>
    </recommendedName>
</protein>
<evidence type="ECO:0000313" key="13">
    <source>
        <dbReference type="EMBL" id="KGI82826.1"/>
    </source>
</evidence>
<dbReference type="InterPro" id="IPR011712">
    <property type="entry name" value="Sig_transdc_His_kin_sub3_dim/P"/>
</dbReference>
<dbReference type="EMBL" id="JPMV01000009">
    <property type="protein sequence ID" value="KGI82826.1"/>
    <property type="molecule type" value="Genomic_DNA"/>
</dbReference>
<feature type="transmembrane region" description="Helical" evidence="9">
    <location>
        <begin position="129"/>
        <end position="146"/>
    </location>
</feature>
<feature type="transmembrane region" description="Helical" evidence="9">
    <location>
        <begin position="152"/>
        <end position="173"/>
    </location>
</feature>
<sequence>MRLRNEASARSPGIASVGVRRLSLWMREHPSVGDASIMVLLLLAEVAGVVITRGAEHLIGFWSVLAGALLVFPLAFRRNLPGVTACAVLLGLLFQLFGPHPPLLRPGFLAVLIMVYTLVAYVGRRAGGGYVGAVLAVWLLSSYPTPGVTPPWALFTVQLVLLLGFCWVLGEYFGARRAYQRAVENRLRSLEFERDQQARIAVAEERNRIARELHDVLAHSVNVMVTQADGAAYAVHSAPDTAVRALRTIGDTGREALTELRGLLQVLRNEAEGDEDARRSPQPGVEGVRELVERVRGLGLPVTLRVEGDLDRLPTGQGLGIYRIVQESLTNVLKHAGWNATATVLLRDEEDRVRIEVTDNGAKGALAPDTAPNGNGVIGMRERAAVYGGTLEAGPVAEGGWRVRAELPLLVESATTR</sequence>
<dbReference type="PANTHER" id="PTHR24421:SF10">
    <property type="entry name" value="NITRATE_NITRITE SENSOR PROTEIN NARQ"/>
    <property type="match status" value="1"/>
</dbReference>
<dbReference type="Pfam" id="PF23539">
    <property type="entry name" value="DUF7134"/>
    <property type="match status" value="1"/>
</dbReference>
<keyword evidence="4" id="KW-0808">Transferase</keyword>
<dbReference type="GO" id="GO:0016301">
    <property type="term" value="F:kinase activity"/>
    <property type="evidence" value="ECO:0007669"/>
    <property type="project" value="UniProtKB-KW"/>
</dbReference>
<dbReference type="Gene3D" id="1.20.5.1930">
    <property type="match status" value="1"/>
</dbReference>
<evidence type="ECO:0000256" key="2">
    <source>
        <dbReference type="ARBA" id="ARBA00012438"/>
    </source>
</evidence>
<feature type="domain" description="Signal transduction histidine kinase subgroup 3 dimerisation and phosphoacceptor" evidence="11">
    <location>
        <begin position="205"/>
        <end position="270"/>
    </location>
</feature>
<dbReference type="Gene3D" id="3.30.565.10">
    <property type="entry name" value="Histidine kinase-like ATPase, C-terminal domain"/>
    <property type="match status" value="1"/>
</dbReference>
<dbReference type="InterPro" id="IPR003594">
    <property type="entry name" value="HATPase_dom"/>
</dbReference>
<dbReference type="Proteomes" id="UP000029737">
    <property type="component" value="Unassembled WGS sequence"/>
</dbReference>
<keyword evidence="9" id="KW-0472">Membrane</keyword>
<feature type="transmembrane region" description="Helical" evidence="9">
    <location>
        <begin position="80"/>
        <end position="97"/>
    </location>
</feature>
<keyword evidence="14" id="KW-1185">Reference proteome</keyword>
<organism evidence="13 14">
    <name type="scientific">Actinopolyspora erythraea</name>
    <dbReference type="NCBI Taxonomy" id="414996"/>
    <lineage>
        <taxon>Bacteria</taxon>
        <taxon>Bacillati</taxon>
        <taxon>Actinomycetota</taxon>
        <taxon>Actinomycetes</taxon>
        <taxon>Actinopolysporales</taxon>
        <taxon>Actinopolysporaceae</taxon>
        <taxon>Actinopolyspora</taxon>
    </lineage>
</organism>
<feature type="domain" description="DUF7134" evidence="12">
    <location>
        <begin position="23"/>
        <end position="177"/>
    </location>
</feature>
<keyword evidence="7" id="KW-0067">ATP-binding</keyword>
<evidence type="ECO:0000256" key="8">
    <source>
        <dbReference type="ARBA" id="ARBA00023012"/>
    </source>
</evidence>
<feature type="transmembrane region" description="Helical" evidence="9">
    <location>
        <begin position="103"/>
        <end position="122"/>
    </location>
</feature>
<keyword evidence="8" id="KW-0902">Two-component regulatory system</keyword>
<reference evidence="13 14" key="1">
    <citation type="journal article" date="2014" name="PLoS ONE">
        <title>Identification and Characterization of a New Erythromycin Biosynthetic Gene Cluster in Actinopolyspora erythraea YIM90600, a Novel Erythronolide-Producing Halophilic Actinomycete Isolated from Salt Field.</title>
        <authorList>
            <person name="Chen D."/>
            <person name="Feng J."/>
            <person name="Huang L."/>
            <person name="Zhang Q."/>
            <person name="Wu J."/>
            <person name="Zhu X."/>
            <person name="Duan Y."/>
            <person name="Xu Z."/>
        </authorList>
    </citation>
    <scope>NUCLEOTIDE SEQUENCE [LARGE SCALE GENOMIC DNA]</scope>
    <source>
        <strain evidence="13 14">YIM90600</strain>
    </source>
</reference>
<dbReference type="SUPFAM" id="SSF55874">
    <property type="entry name" value="ATPase domain of HSP90 chaperone/DNA topoisomerase II/histidine kinase"/>
    <property type="match status" value="1"/>
</dbReference>
<evidence type="ECO:0000313" key="14">
    <source>
        <dbReference type="Proteomes" id="UP000029737"/>
    </source>
</evidence>
<evidence type="ECO:0000256" key="3">
    <source>
        <dbReference type="ARBA" id="ARBA00022553"/>
    </source>
</evidence>
<evidence type="ECO:0000256" key="6">
    <source>
        <dbReference type="ARBA" id="ARBA00022777"/>
    </source>
</evidence>
<name>A0ABR4X802_9ACTN</name>
<keyword evidence="3" id="KW-0597">Phosphoprotein</keyword>
<evidence type="ECO:0000256" key="9">
    <source>
        <dbReference type="SAM" id="Phobius"/>
    </source>
</evidence>
<keyword evidence="9" id="KW-0812">Transmembrane</keyword>
<dbReference type="CDD" id="cd16917">
    <property type="entry name" value="HATPase_UhpB-NarQ-NarX-like"/>
    <property type="match status" value="1"/>
</dbReference>
<comment type="catalytic activity">
    <reaction evidence="1">
        <text>ATP + protein L-histidine = ADP + protein N-phospho-L-histidine.</text>
        <dbReference type="EC" id="2.7.13.3"/>
    </reaction>
</comment>
<comment type="caution">
    <text evidence="13">The sequence shown here is derived from an EMBL/GenBank/DDBJ whole genome shotgun (WGS) entry which is preliminary data.</text>
</comment>
<evidence type="ECO:0000256" key="4">
    <source>
        <dbReference type="ARBA" id="ARBA00022679"/>
    </source>
</evidence>
<evidence type="ECO:0000256" key="7">
    <source>
        <dbReference type="ARBA" id="ARBA00022840"/>
    </source>
</evidence>
<keyword evidence="6 13" id="KW-0418">Kinase</keyword>
<keyword evidence="5" id="KW-0547">Nucleotide-binding</keyword>
<accession>A0ABR4X802</accession>
<dbReference type="InterPro" id="IPR055558">
    <property type="entry name" value="DUF7134"/>
</dbReference>
<feature type="transmembrane region" description="Helical" evidence="9">
    <location>
        <begin position="31"/>
        <end position="51"/>
    </location>
</feature>
<dbReference type="Pfam" id="PF07730">
    <property type="entry name" value="HisKA_3"/>
    <property type="match status" value="1"/>
</dbReference>
<gene>
    <name evidence="13" type="ORF">IL38_02855</name>
</gene>
<evidence type="ECO:0000256" key="5">
    <source>
        <dbReference type="ARBA" id="ARBA00022741"/>
    </source>
</evidence>
<evidence type="ECO:0000256" key="1">
    <source>
        <dbReference type="ARBA" id="ARBA00000085"/>
    </source>
</evidence>
<dbReference type="InterPro" id="IPR050482">
    <property type="entry name" value="Sensor_HK_TwoCompSys"/>
</dbReference>